<dbReference type="EMBL" id="CP045121">
    <property type="protein sequence ID" value="QIN77768.1"/>
    <property type="molecule type" value="Genomic_DNA"/>
</dbReference>
<dbReference type="Pfam" id="PF03780">
    <property type="entry name" value="Asp23"/>
    <property type="match status" value="1"/>
</dbReference>
<dbReference type="InterPro" id="IPR005531">
    <property type="entry name" value="Asp23"/>
</dbReference>
<feature type="compositionally biased region" description="Low complexity" evidence="2">
    <location>
        <begin position="1"/>
        <end position="16"/>
    </location>
</feature>
<dbReference type="PANTHER" id="PTHR34297">
    <property type="entry name" value="HYPOTHETICAL CYTOSOLIC PROTEIN-RELATED"/>
    <property type="match status" value="1"/>
</dbReference>
<gene>
    <name evidence="3" type="ORF">GBA65_03705</name>
</gene>
<feature type="region of interest" description="Disordered" evidence="2">
    <location>
        <begin position="137"/>
        <end position="160"/>
    </location>
</feature>
<dbReference type="PANTHER" id="PTHR34297:SF3">
    <property type="entry name" value="ALKALINE SHOCK PROTEIN 23"/>
    <property type="match status" value="1"/>
</dbReference>
<evidence type="ECO:0000313" key="4">
    <source>
        <dbReference type="Proteomes" id="UP000502706"/>
    </source>
</evidence>
<comment type="similarity">
    <text evidence="1">Belongs to the asp23 family.</text>
</comment>
<evidence type="ECO:0000256" key="2">
    <source>
        <dbReference type="SAM" id="MobiDB-lite"/>
    </source>
</evidence>
<sequence length="160" mass="17404">MSDQSTQQQRQSSPLQTERGGTRIEDSVVAKIAGIAAQEVDGVRMGGSTSQSVGGLLSSLPGVSSGGSESRGVSVEVGEVEAAVDITATVAYGRSIPQVSEAVRRNVINRVENLVGLRVTEVNITVNDVFFPEQERQQQQQQQQRQIEQQQQQQQEQRVR</sequence>
<proteinExistence type="inferred from homology"/>
<protein>
    <submittedName>
        <fullName evidence="3">Asp23/Gls24 family envelope stress response protein</fullName>
    </submittedName>
</protein>
<accession>A0A6G8PTD4</accession>
<feature type="region of interest" description="Disordered" evidence="2">
    <location>
        <begin position="1"/>
        <end position="24"/>
    </location>
</feature>
<keyword evidence="4" id="KW-1185">Reference proteome</keyword>
<reference evidence="3 4" key="1">
    <citation type="submission" date="2019-10" db="EMBL/GenBank/DDBJ databases">
        <title>Rubrobacter sp nov SCSIO 52915 isolated from a deep-sea sediment in the South China Sea.</title>
        <authorList>
            <person name="Chen R.W."/>
        </authorList>
    </citation>
    <scope>NUCLEOTIDE SEQUENCE [LARGE SCALE GENOMIC DNA]</scope>
    <source>
        <strain evidence="3 4">SCSIO 52915</strain>
    </source>
</reference>
<dbReference type="RefSeq" id="WP_166395449.1">
    <property type="nucleotide sequence ID" value="NZ_CP045121.1"/>
</dbReference>
<organism evidence="3 4">
    <name type="scientific">Rubrobacter marinus</name>
    <dbReference type="NCBI Taxonomy" id="2653852"/>
    <lineage>
        <taxon>Bacteria</taxon>
        <taxon>Bacillati</taxon>
        <taxon>Actinomycetota</taxon>
        <taxon>Rubrobacteria</taxon>
        <taxon>Rubrobacterales</taxon>
        <taxon>Rubrobacteraceae</taxon>
        <taxon>Rubrobacter</taxon>
    </lineage>
</organism>
<dbReference type="KEGG" id="rmar:GBA65_03705"/>
<evidence type="ECO:0000313" key="3">
    <source>
        <dbReference type="EMBL" id="QIN77768.1"/>
    </source>
</evidence>
<evidence type="ECO:0000256" key="1">
    <source>
        <dbReference type="ARBA" id="ARBA00005721"/>
    </source>
</evidence>
<name>A0A6G8PTD4_9ACTN</name>
<dbReference type="Proteomes" id="UP000502706">
    <property type="component" value="Chromosome"/>
</dbReference>
<dbReference type="AlphaFoldDB" id="A0A6G8PTD4"/>